<reference evidence="1 2" key="1">
    <citation type="submission" date="2018-03" db="EMBL/GenBank/DDBJ databases">
        <title>Genomic Encyclopedia of Archaeal and Bacterial Type Strains, Phase II (KMG-II): from individual species to whole genera.</title>
        <authorList>
            <person name="Goeker M."/>
        </authorList>
    </citation>
    <scope>NUCLEOTIDE SEQUENCE [LARGE SCALE GENOMIC DNA]</scope>
    <source>
        <strain evidence="1 2">DSM 45416</strain>
    </source>
</reference>
<name>A0A2T0TYK6_9ACTN</name>
<dbReference type="Proteomes" id="UP000239210">
    <property type="component" value="Unassembled WGS sequence"/>
</dbReference>
<organism evidence="1 2">
    <name type="scientific">Geodermatophilus tzadiensis</name>
    <dbReference type="NCBI Taxonomy" id="1137988"/>
    <lineage>
        <taxon>Bacteria</taxon>
        <taxon>Bacillati</taxon>
        <taxon>Actinomycetota</taxon>
        <taxon>Actinomycetes</taxon>
        <taxon>Geodermatophilales</taxon>
        <taxon>Geodermatophilaceae</taxon>
        <taxon>Geodermatophilus</taxon>
    </lineage>
</organism>
<proteinExistence type="predicted"/>
<dbReference type="EMBL" id="PVTG01000003">
    <property type="protein sequence ID" value="PRY50751.1"/>
    <property type="molecule type" value="Genomic_DNA"/>
</dbReference>
<dbReference type="Pfam" id="PF21863">
    <property type="entry name" value="HTH_67"/>
    <property type="match status" value="1"/>
</dbReference>
<comment type="caution">
    <text evidence="1">The sequence shown here is derived from an EMBL/GenBank/DDBJ whole genome shotgun (WGS) entry which is preliminary data.</text>
</comment>
<protein>
    <submittedName>
        <fullName evidence="1">Uncharacterized protein</fullName>
    </submittedName>
</protein>
<accession>A0A2T0TYK6</accession>
<dbReference type="NCBIfam" id="NF047719">
    <property type="entry name" value="SCO6745_fam_HTH"/>
    <property type="match status" value="1"/>
</dbReference>
<dbReference type="OrthoDB" id="157052at2"/>
<keyword evidence="2" id="KW-1185">Reference proteome</keyword>
<evidence type="ECO:0000313" key="2">
    <source>
        <dbReference type="Proteomes" id="UP000239210"/>
    </source>
</evidence>
<sequence length="272" mass="28899">MNLLARRMFELVEPIGVIPYSADEPNEAMFALGFTDYWDTYFAGRAAPLGLVPAEVVDALFYNFAPGEVARHIPGVWRTTTPGAAIAARRSGCVKALRRVLGDRVESPAFARAADLLTTAATSAPVEGRPMYAALRAIPVPDDAGARLFHAASLLREHRGDGHIAALMVEGVGGLEAHVLLALDTGLPAEGFGRLHHLPAAQLAAVVDGMRDRGLVGDDGWLSGRGRAVRQRVEALTDDLAARPYEALEPDELDELVAAAEPLAALLLAAQD</sequence>
<evidence type="ECO:0000313" key="1">
    <source>
        <dbReference type="EMBL" id="PRY50751.1"/>
    </source>
</evidence>
<dbReference type="InterPro" id="IPR054058">
    <property type="entry name" value="HTH_67"/>
</dbReference>
<dbReference type="AlphaFoldDB" id="A0A2T0TYK6"/>
<gene>
    <name evidence="1" type="ORF">LY71_103315</name>
</gene>